<dbReference type="SMART" id="SM00318">
    <property type="entry name" value="SNc"/>
    <property type="match status" value="1"/>
</dbReference>
<reference evidence="6 7" key="1">
    <citation type="submission" date="2016-10" db="EMBL/GenBank/DDBJ databases">
        <authorList>
            <person name="de Groot N.N."/>
        </authorList>
    </citation>
    <scope>NUCLEOTIDE SEQUENCE [LARGE SCALE GENOMIC DNA]</scope>
    <source>
        <strain evidence="6 7">DSM 45514</strain>
    </source>
</reference>
<dbReference type="PROSITE" id="PS51257">
    <property type="entry name" value="PROKAR_LIPOPROTEIN"/>
    <property type="match status" value="1"/>
</dbReference>
<dbReference type="Gene3D" id="2.40.50.90">
    <property type="match status" value="1"/>
</dbReference>
<dbReference type="CDD" id="cd00175">
    <property type="entry name" value="SNc"/>
    <property type="match status" value="1"/>
</dbReference>
<dbReference type="SUPFAM" id="SSF50199">
    <property type="entry name" value="Staphylococcal nuclease"/>
    <property type="match status" value="1"/>
</dbReference>
<keyword evidence="1" id="KW-0540">Nuclease</keyword>
<dbReference type="RefSeq" id="WP_176757917.1">
    <property type="nucleotide sequence ID" value="NZ_FMZA01000010.1"/>
</dbReference>
<keyword evidence="4" id="KW-0732">Signal</keyword>
<keyword evidence="7" id="KW-1185">Reference proteome</keyword>
<feature type="domain" description="TNase-like" evidence="5">
    <location>
        <begin position="39"/>
        <end position="170"/>
    </location>
</feature>
<proteinExistence type="predicted"/>
<evidence type="ECO:0000259" key="5">
    <source>
        <dbReference type="PROSITE" id="PS50830"/>
    </source>
</evidence>
<dbReference type="EMBL" id="FMZA01000010">
    <property type="protein sequence ID" value="SDC56997.1"/>
    <property type="molecule type" value="Genomic_DNA"/>
</dbReference>
<dbReference type="PANTHER" id="PTHR12302:SF3">
    <property type="entry name" value="SERINE_THREONINE-PROTEIN KINASE 31"/>
    <property type="match status" value="1"/>
</dbReference>
<evidence type="ECO:0000256" key="2">
    <source>
        <dbReference type="ARBA" id="ARBA00022759"/>
    </source>
</evidence>
<feature type="signal peptide" evidence="4">
    <location>
        <begin position="1"/>
        <end position="22"/>
    </location>
</feature>
<protein>
    <submittedName>
        <fullName evidence="6">Micrococcal nuclease</fullName>
    </submittedName>
</protein>
<dbReference type="GO" id="GO:0016787">
    <property type="term" value="F:hydrolase activity"/>
    <property type="evidence" value="ECO:0007669"/>
    <property type="project" value="UniProtKB-KW"/>
</dbReference>
<dbReference type="InterPro" id="IPR016071">
    <property type="entry name" value="Staphylococal_nuclease_OB-fold"/>
</dbReference>
<evidence type="ECO:0000313" key="6">
    <source>
        <dbReference type="EMBL" id="SDC56997.1"/>
    </source>
</evidence>
<dbReference type="InterPro" id="IPR002071">
    <property type="entry name" value="Thermonucl_AS"/>
</dbReference>
<gene>
    <name evidence="6" type="ORF">SAMN04488112_11073</name>
</gene>
<evidence type="ECO:0000256" key="3">
    <source>
        <dbReference type="ARBA" id="ARBA00022801"/>
    </source>
</evidence>
<feature type="chain" id="PRO_5038959809" evidence="4">
    <location>
        <begin position="23"/>
        <end position="232"/>
    </location>
</feature>
<dbReference type="InterPro" id="IPR035437">
    <property type="entry name" value="SNase_OB-fold_sf"/>
</dbReference>
<evidence type="ECO:0000256" key="1">
    <source>
        <dbReference type="ARBA" id="ARBA00022722"/>
    </source>
</evidence>
<dbReference type="Pfam" id="PF00565">
    <property type="entry name" value="SNase"/>
    <property type="match status" value="1"/>
</dbReference>
<keyword evidence="2" id="KW-0255">Endonuclease</keyword>
<dbReference type="GO" id="GO:0004519">
    <property type="term" value="F:endonuclease activity"/>
    <property type="evidence" value="ECO:0007669"/>
    <property type="project" value="UniProtKB-KW"/>
</dbReference>
<accession>A0A1G6MP48</accession>
<organism evidence="6 7">
    <name type="scientific">Melghirimyces thermohalophilus</name>
    <dbReference type="NCBI Taxonomy" id="1236220"/>
    <lineage>
        <taxon>Bacteria</taxon>
        <taxon>Bacillati</taxon>
        <taxon>Bacillota</taxon>
        <taxon>Bacilli</taxon>
        <taxon>Bacillales</taxon>
        <taxon>Thermoactinomycetaceae</taxon>
        <taxon>Melghirimyces</taxon>
    </lineage>
</organism>
<dbReference type="GO" id="GO:0003676">
    <property type="term" value="F:nucleic acid binding"/>
    <property type="evidence" value="ECO:0007669"/>
    <property type="project" value="InterPro"/>
</dbReference>
<dbReference type="AlphaFoldDB" id="A0A1G6MP48"/>
<evidence type="ECO:0000256" key="4">
    <source>
        <dbReference type="SAM" id="SignalP"/>
    </source>
</evidence>
<keyword evidence="3" id="KW-0378">Hydrolase</keyword>
<dbReference type="PROSITE" id="PS01284">
    <property type="entry name" value="TNASE_2"/>
    <property type="match status" value="1"/>
</dbReference>
<dbReference type="PANTHER" id="PTHR12302">
    <property type="entry name" value="EBNA2 BINDING PROTEIN P100"/>
    <property type="match status" value="1"/>
</dbReference>
<dbReference type="PROSITE" id="PS50830">
    <property type="entry name" value="TNASE_3"/>
    <property type="match status" value="1"/>
</dbReference>
<sequence length="232" mass="26543">MKRGFQLFLLVLLMAVSGCQLPSELDGLPLSETEHNQSESRNGKVLRVIDGDTLLVDVEGSKEKVRLIGVNTPETRHPEIGAQYFGKEASRYTEERLQGKRVRLETDVEERDRYGRLLAYVWLGDELFNATLIEEGMAQVMTVPPNEHYRDRFQQLQNEARKKGVGMWKEKGREGRDVEDCSGEIKGNITGDGDRIYHTRESPQYEVTQPERWFCTEKEAKAAGFRPPKGVR</sequence>
<dbReference type="STRING" id="1236220.SAMN04488112_11073"/>
<evidence type="ECO:0000313" key="7">
    <source>
        <dbReference type="Proteomes" id="UP000199387"/>
    </source>
</evidence>
<name>A0A1G6MP48_9BACL</name>
<dbReference type="Proteomes" id="UP000199387">
    <property type="component" value="Unassembled WGS sequence"/>
</dbReference>